<feature type="transmembrane region" description="Helical" evidence="1">
    <location>
        <begin position="6"/>
        <end position="25"/>
    </location>
</feature>
<evidence type="ECO:0000313" key="2">
    <source>
        <dbReference type="EMBL" id="OGL42480.1"/>
    </source>
</evidence>
<protein>
    <recommendedName>
        <fullName evidence="4">Cation transporter</fullName>
    </recommendedName>
</protein>
<sequence length="186" mass="21172">MQRVEERLMIVVPITLFIIILLLYFNTRSAAKTLIIFLAVPFSAVGAIWFLYLLGYNTSIAVWVGLIALLGVDAETGVFMLLYLDIAYYAMREKGMMKTKEHLREAIVEGAVKRLRPKFMTVAVMFMGLVPIMWSTGTGADVMKRIAAPMIGGIFTSFIMELVVYPAIYEVWRWYFYVRKEASVEG</sequence>
<keyword evidence="1" id="KW-1133">Transmembrane helix</keyword>
<dbReference type="PANTHER" id="PTHR32063">
    <property type="match status" value="1"/>
</dbReference>
<gene>
    <name evidence="2" type="ORF">A2042_09180</name>
</gene>
<dbReference type="PANTHER" id="PTHR32063:SF19">
    <property type="entry name" value="CATION EFFLUX SYSTEM PROTEIN CUSA"/>
    <property type="match status" value="1"/>
</dbReference>
<comment type="caution">
    <text evidence="2">The sequence shown here is derived from an EMBL/GenBank/DDBJ whole genome shotgun (WGS) entry which is preliminary data.</text>
</comment>
<dbReference type="AlphaFoldDB" id="A0A1F7RMC4"/>
<dbReference type="EMBL" id="MGDB01000045">
    <property type="protein sequence ID" value="OGL42480.1"/>
    <property type="molecule type" value="Genomic_DNA"/>
</dbReference>
<feature type="transmembrane region" description="Helical" evidence="1">
    <location>
        <begin position="34"/>
        <end position="54"/>
    </location>
</feature>
<evidence type="ECO:0000313" key="3">
    <source>
        <dbReference type="Proteomes" id="UP000178526"/>
    </source>
</evidence>
<evidence type="ECO:0000256" key="1">
    <source>
        <dbReference type="SAM" id="Phobius"/>
    </source>
</evidence>
<keyword evidence="1" id="KW-0812">Transmembrane</keyword>
<keyword evidence="1" id="KW-0472">Membrane</keyword>
<name>A0A1F7RMC4_9BACT</name>
<organism evidence="2 3">
    <name type="scientific">Candidatus Schekmanbacteria bacterium GWA2_38_11</name>
    <dbReference type="NCBI Taxonomy" id="1817876"/>
    <lineage>
        <taxon>Bacteria</taxon>
        <taxon>Candidatus Schekmaniibacteriota</taxon>
    </lineage>
</organism>
<dbReference type="Gene3D" id="1.20.1640.10">
    <property type="entry name" value="Multidrug efflux transporter AcrB transmembrane domain"/>
    <property type="match status" value="1"/>
</dbReference>
<dbReference type="InterPro" id="IPR001036">
    <property type="entry name" value="Acrflvin-R"/>
</dbReference>
<dbReference type="Proteomes" id="UP000178526">
    <property type="component" value="Unassembled WGS sequence"/>
</dbReference>
<accession>A0A1F7RMC4</accession>
<reference evidence="2 3" key="1">
    <citation type="journal article" date="2016" name="Nat. Commun.">
        <title>Thousands of microbial genomes shed light on interconnected biogeochemical processes in an aquifer system.</title>
        <authorList>
            <person name="Anantharaman K."/>
            <person name="Brown C.T."/>
            <person name="Hug L.A."/>
            <person name="Sharon I."/>
            <person name="Castelle C.J."/>
            <person name="Probst A.J."/>
            <person name="Thomas B.C."/>
            <person name="Singh A."/>
            <person name="Wilkins M.J."/>
            <person name="Karaoz U."/>
            <person name="Brodie E.L."/>
            <person name="Williams K.H."/>
            <person name="Hubbard S.S."/>
            <person name="Banfield J.F."/>
        </authorList>
    </citation>
    <scope>NUCLEOTIDE SEQUENCE [LARGE SCALE GENOMIC DNA]</scope>
</reference>
<dbReference type="SUPFAM" id="SSF82866">
    <property type="entry name" value="Multidrug efflux transporter AcrB transmembrane domain"/>
    <property type="match status" value="1"/>
</dbReference>
<feature type="transmembrane region" description="Helical" evidence="1">
    <location>
        <begin position="146"/>
        <end position="169"/>
    </location>
</feature>
<feature type="transmembrane region" description="Helical" evidence="1">
    <location>
        <begin position="119"/>
        <end position="140"/>
    </location>
</feature>
<dbReference type="GO" id="GO:0042910">
    <property type="term" value="F:xenobiotic transmembrane transporter activity"/>
    <property type="evidence" value="ECO:0007669"/>
    <property type="project" value="TreeGrafter"/>
</dbReference>
<evidence type="ECO:0008006" key="4">
    <source>
        <dbReference type="Google" id="ProtNLM"/>
    </source>
</evidence>
<proteinExistence type="predicted"/>
<dbReference type="Pfam" id="PF00873">
    <property type="entry name" value="ACR_tran"/>
    <property type="match status" value="1"/>
</dbReference>
<feature type="transmembrane region" description="Helical" evidence="1">
    <location>
        <begin position="60"/>
        <end position="90"/>
    </location>
</feature>
<dbReference type="GO" id="GO:0005886">
    <property type="term" value="C:plasma membrane"/>
    <property type="evidence" value="ECO:0007669"/>
    <property type="project" value="TreeGrafter"/>
</dbReference>